<organism evidence="1 2">
    <name type="scientific">Sorghum bicolor</name>
    <name type="common">Sorghum</name>
    <name type="synonym">Sorghum vulgare</name>
    <dbReference type="NCBI Taxonomy" id="4558"/>
    <lineage>
        <taxon>Eukaryota</taxon>
        <taxon>Viridiplantae</taxon>
        <taxon>Streptophyta</taxon>
        <taxon>Embryophyta</taxon>
        <taxon>Tracheophyta</taxon>
        <taxon>Spermatophyta</taxon>
        <taxon>Magnoliopsida</taxon>
        <taxon>Liliopsida</taxon>
        <taxon>Poales</taxon>
        <taxon>Poaceae</taxon>
        <taxon>PACMAD clade</taxon>
        <taxon>Panicoideae</taxon>
        <taxon>Andropogonodae</taxon>
        <taxon>Andropogoneae</taxon>
        <taxon>Sorghinae</taxon>
        <taxon>Sorghum</taxon>
    </lineage>
</organism>
<reference evidence="1" key="1">
    <citation type="journal article" date="2019" name="BMC Genomics">
        <title>A new reference genome for Sorghum bicolor reveals high levels of sequence similarity between sweet and grain genotypes: implications for the genetics of sugar metabolism.</title>
        <authorList>
            <person name="Cooper E.A."/>
            <person name="Brenton Z.W."/>
            <person name="Flinn B.S."/>
            <person name="Jenkins J."/>
            <person name="Shu S."/>
            <person name="Flowers D."/>
            <person name="Luo F."/>
            <person name="Wang Y."/>
            <person name="Xia P."/>
            <person name="Barry K."/>
            <person name="Daum C."/>
            <person name="Lipzen A."/>
            <person name="Yoshinaga Y."/>
            <person name="Schmutz J."/>
            <person name="Saski C."/>
            <person name="Vermerris W."/>
            <person name="Kresovich S."/>
        </authorList>
    </citation>
    <scope>NUCLEOTIDE SEQUENCE</scope>
</reference>
<dbReference type="Proteomes" id="UP000807115">
    <property type="component" value="Chromosome 2"/>
</dbReference>
<gene>
    <name evidence="1" type="ORF">BDA96_02G213000</name>
</gene>
<dbReference type="EMBL" id="CM027681">
    <property type="protein sequence ID" value="KAG0543719.1"/>
    <property type="molecule type" value="Genomic_DNA"/>
</dbReference>
<evidence type="ECO:0000313" key="1">
    <source>
        <dbReference type="EMBL" id="KAG0543719.1"/>
    </source>
</evidence>
<reference evidence="1" key="2">
    <citation type="submission" date="2020-10" db="EMBL/GenBank/DDBJ databases">
        <authorList>
            <person name="Cooper E.A."/>
            <person name="Brenton Z.W."/>
            <person name="Flinn B.S."/>
            <person name="Jenkins J."/>
            <person name="Shu S."/>
            <person name="Flowers D."/>
            <person name="Luo F."/>
            <person name="Wang Y."/>
            <person name="Xia P."/>
            <person name="Barry K."/>
            <person name="Daum C."/>
            <person name="Lipzen A."/>
            <person name="Yoshinaga Y."/>
            <person name="Schmutz J."/>
            <person name="Saski C."/>
            <person name="Vermerris W."/>
            <person name="Kresovich S."/>
        </authorList>
    </citation>
    <scope>NUCLEOTIDE SEQUENCE</scope>
</reference>
<name>A0A921RNF9_SORBI</name>
<protein>
    <submittedName>
        <fullName evidence="1">Uncharacterized protein</fullName>
    </submittedName>
</protein>
<accession>A0A921RNF9</accession>
<comment type="caution">
    <text evidence="1">The sequence shown here is derived from an EMBL/GenBank/DDBJ whole genome shotgun (WGS) entry which is preliminary data.</text>
</comment>
<dbReference type="AlphaFoldDB" id="A0A921RNF9"/>
<proteinExistence type="predicted"/>
<sequence length="51" mass="5618">MSDLACERAASSGVSIGATYSRTGERKTEDLLLHGCLLPRRQIRWSDSLLP</sequence>
<evidence type="ECO:0000313" key="2">
    <source>
        <dbReference type="Proteomes" id="UP000807115"/>
    </source>
</evidence>